<proteinExistence type="predicted"/>
<reference evidence="1 2" key="1">
    <citation type="submission" date="2016-03" db="EMBL/GenBank/DDBJ databases">
        <title>Genome sequence of Providencia stuartii strain, isolated from the salivary glands of larval Lucilia sericata.</title>
        <authorList>
            <person name="Yuan Y."/>
            <person name="Zhang Y."/>
            <person name="Fu S."/>
            <person name="Crippen T.L."/>
            <person name="Visi D."/>
            <person name="Benbow M.E."/>
            <person name="Allen M."/>
            <person name="Tomberlin J.K."/>
            <person name="Sze S.-H."/>
            <person name="Tarone A.M."/>
        </authorList>
    </citation>
    <scope>NUCLEOTIDE SEQUENCE [LARGE SCALE GENOMIC DNA]</scope>
    <source>
        <strain evidence="1 2">Crippen</strain>
    </source>
</reference>
<accession>A0A1S1HTV6</accession>
<organism evidence="1 2">
    <name type="scientific">Providencia stuartii</name>
    <dbReference type="NCBI Taxonomy" id="588"/>
    <lineage>
        <taxon>Bacteria</taxon>
        <taxon>Pseudomonadati</taxon>
        <taxon>Pseudomonadota</taxon>
        <taxon>Gammaproteobacteria</taxon>
        <taxon>Enterobacterales</taxon>
        <taxon>Morganellaceae</taxon>
        <taxon>Providencia</taxon>
    </lineage>
</organism>
<dbReference type="Proteomes" id="UP000179588">
    <property type="component" value="Unassembled WGS sequence"/>
</dbReference>
<protein>
    <submittedName>
        <fullName evidence="1">Uncharacterized protein</fullName>
    </submittedName>
</protein>
<sequence>MADFYLQLRTNSMTLKNLETHEEYTAKGDFSSSRLIIGDFYVAQSLLVQLIDTMKLSVRLPLTPHHRIIVQALEKNEGGLSPVEVRLLEEITVAAFNHKLKKVIVSHDTLPMPQKHAEELLDKK</sequence>
<dbReference type="NCBIfam" id="NF041448">
    <property type="entry name" value="stress_YjaA"/>
    <property type="match status" value="1"/>
</dbReference>
<dbReference type="AlphaFoldDB" id="A0A1S1HTV6"/>
<name>A0A1S1HTV6_PROST</name>
<gene>
    <name evidence="1" type="ORF">A3Q29_14390</name>
</gene>
<comment type="caution">
    <text evidence="1">The sequence shown here is derived from an EMBL/GenBank/DDBJ whole genome shotgun (WGS) entry which is preliminary data.</text>
</comment>
<dbReference type="InterPro" id="IPR048149">
    <property type="entry name" value="YjaA"/>
</dbReference>
<keyword evidence="2" id="KW-1185">Reference proteome</keyword>
<evidence type="ECO:0000313" key="1">
    <source>
        <dbReference type="EMBL" id="OHT25282.1"/>
    </source>
</evidence>
<evidence type="ECO:0000313" key="2">
    <source>
        <dbReference type="Proteomes" id="UP000179588"/>
    </source>
</evidence>
<dbReference type="EMBL" id="LVIE01000046">
    <property type="protein sequence ID" value="OHT25282.1"/>
    <property type="molecule type" value="Genomic_DNA"/>
</dbReference>